<evidence type="ECO:0000313" key="2">
    <source>
        <dbReference type="Proteomes" id="UP000283975"/>
    </source>
</evidence>
<name>A0A414AVG6_9FIRM</name>
<dbReference type="AlphaFoldDB" id="A0A414AVG6"/>
<reference evidence="1 2" key="1">
    <citation type="submission" date="2018-08" db="EMBL/GenBank/DDBJ databases">
        <title>A genome reference for cultivated species of the human gut microbiota.</title>
        <authorList>
            <person name="Zou Y."/>
            <person name="Xue W."/>
            <person name="Luo G."/>
        </authorList>
    </citation>
    <scope>NUCLEOTIDE SEQUENCE [LARGE SCALE GENOMIC DNA]</scope>
    <source>
        <strain evidence="1 2">AM35-14</strain>
    </source>
</reference>
<organism evidence="1 2">
    <name type="scientific">Enterocloster bolteae</name>
    <dbReference type="NCBI Taxonomy" id="208479"/>
    <lineage>
        <taxon>Bacteria</taxon>
        <taxon>Bacillati</taxon>
        <taxon>Bacillota</taxon>
        <taxon>Clostridia</taxon>
        <taxon>Lachnospirales</taxon>
        <taxon>Lachnospiraceae</taxon>
        <taxon>Enterocloster</taxon>
    </lineage>
</organism>
<evidence type="ECO:0000313" key="1">
    <source>
        <dbReference type="EMBL" id="RHC55686.1"/>
    </source>
</evidence>
<accession>A0A414AVG6</accession>
<sequence>MRNEICTLIGMKADKGTIGRITEDIYCEKKSSTRAEFYGAYAVGLRPKFVLEIDPYDWEMVAEQLEKGSVPTIVSYRGVEYTVLRSYQTNESAMELTVG</sequence>
<proteinExistence type="predicted"/>
<gene>
    <name evidence="1" type="ORF">DW839_12600</name>
</gene>
<dbReference type="Proteomes" id="UP000283975">
    <property type="component" value="Unassembled WGS sequence"/>
</dbReference>
<dbReference type="EMBL" id="QSHZ01000012">
    <property type="protein sequence ID" value="RHC55686.1"/>
    <property type="molecule type" value="Genomic_DNA"/>
</dbReference>
<comment type="caution">
    <text evidence="1">The sequence shown here is derived from an EMBL/GenBank/DDBJ whole genome shotgun (WGS) entry which is preliminary data.</text>
</comment>
<protein>
    <submittedName>
        <fullName evidence="1">Uncharacterized protein</fullName>
    </submittedName>
</protein>